<protein>
    <submittedName>
        <fullName evidence="3">Glutaredoxin</fullName>
    </submittedName>
</protein>
<evidence type="ECO:0000313" key="3">
    <source>
        <dbReference type="EMBL" id="OVA08220.1"/>
    </source>
</evidence>
<dbReference type="FunCoup" id="A0A200QCR1">
    <property type="interactions" value="239"/>
</dbReference>
<feature type="compositionally biased region" description="Low complexity" evidence="1">
    <location>
        <begin position="143"/>
        <end position="153"/>
    </location>
</feature>
<dbReference type="OMA" id="NAIQEPW"/>
<dbReference type="Pfam" id="PF23733">
    <property type="entry name" value="GRXCR1-2_C"/>
    <property type="match status" value="1"/>
</dbReference>
<feature type="compositionally biased region" description="Basic and acidic residues" evidence="1">
    <location>
        <begin position="159"/>
        <end position="173"/>
    </location>
</feature>
<feature type="region of interest" description="Disordered" evidence="1">
    <location>
        <begin position="38"/>
        <end position="61"/>
    </location>
</feature>
<dbReference type="PANTHER" id="PTHR45669:SF7">
    <property type="entry name" value="F1N19.7"/>
    <property type="match status" value="1"/>
</dbReference>
<keyword evidence="4" id="KW-1185">Reference proteome</keyword>
<proteinExistence type="predicted"/>
<gene>
    <name evidence="3" type="ORF">BVC80_1101g23</name>
</gene>
<evidence type="ECO:0000256" key="1">
    <source>
        <dbReference type="SAM" id="MobiDB-lite"/>
    </source>
</evidence>
<sequence length="382" mass="42716">MGCASSKRVEATVAAADVYQPAATSFARFDINTIEEPWLKAEQQQQHEEQDQQQQQKSITLHVPVPILEKLNKFELEPNGPHSWSEVSKVLEDLKPSLHNQTPPSSKPEPVHHPVQDSSTPVKKPLPTPKKSPSFHTLEELESNLSSNSSELNKLPQLKKTESRKFGPKKTESELSVVTKPDSIGYKPVKENLFVLRDRLEREKGEKNPRLDWMIGLKTRRDPLSEFPDKCPPGGLNSVVLYTTTLHGVRRTFEDCNRVRSVIEGHRVVFDERDVSLHGEFLNELRELLGEGVSVPRLFVKGRYIGGVDEVVELNESTRLSELLNSVGIERGLGFQACEGCGGGRFVPCWECGGSCKVLVGNKKERCPTCNENGLVQCPVCH</sequence>
<evidence type="ECO:0000313" key="4">
    <source>
        <dbReference type="Proteomes" id="UP000195402"/>
    </source>
</evidence>
<dbReference type="Gene3D" id="3.40.30.10">
    <property type="entry name" value="Glutaredoxin"/>
    <property type="match status" value="1"/>
</dbReference>
<dbReference type="PANTHER" id="PTHR45669">
    <property type="entry name" value="GLUTAREDOXIN DOMAIN-CONTAINING CYSTEINE-RICH PROTEIN CG12206-RELATED"/>
    <property type="match status" value="1"/>
</dbReference>
<dbReference type="STRING" id="56857.A0A200QCR1"/>
<feature type="region of interest" description="Disordered" evidence="1">
    <location>
        <begin position="96"/>
        <end position="174"/>
    </location>
</feature>
<reference evidence="3 4" key="1">
    <citation type="journal article" date="2017" name="Mol. Plant">
        <title>The Genome of Medicinal Plant Macleaya cordata Provides New Insights into Benzylisoquinoline Alkaloids Metabolism.</title>
        <authorList>
            <person name="Liu X."/>
            <person name="Liu Y."/>
            <person name="Huang P."/>
            <person name="Ma Y."/>
            <person name="Qing Z."/>
            <person name="Tang Q."/>
            <person name="Cao H."/>
            <person name="Cheng P."/>
            <person name="Zheng Y."/>
            <person name="Yuan Z."/>
            <person name="Zhou Y."/>
            <person name="Liu J."/>
            <person name="Tang Z."/>
            <person name="Zhuo Y."/>
            <person name="Zhang Y."/>
            <person name="Yu L."/>
            <person name="Huang J."/>
            <person name="Yang P."/>
            <person name="Peng Q."/>
            <person name="Zhang J."/>
            <person name="Jiang W."/>
            <person name="Zhang Z."/>
            <person name="Lin K."/>
            <person name="Ro D.K."/>
            <person name="Chen X."/>
            <person name="Xiong X."/>
            <person name="Shang Y."/>
            <person name="Huang S."/>
            <person name="Zeng J."/>
        </authorList>
    </citation>
    <scope>NUCLEOTIDE SEQUENCE [LARGE SCALE GENOMIC DNA]</scope>
    <source>
        <strain evidence="4">cv. BLH2017</strain>
        <tissue evidence="3">Root</tissue>
    </source>
</reference>
<dbReference type="Proteomes" id="UP000195402">
    <property type="component" value="Unassembled WGS sequence"/>
</dbReference>
<comment type="caution">
    <text evidence="3">The sequence shown here is derived from an EMBL/GenBank/DDBJ whole genome shotgun (WGS) entry which is preliminary data.</text>
</comment>
<dbReference type="InterPro" id="IPR036249">
    <property type="entry name" value="Thioredoxin-like_sf"/>
</dbReference>
<dbReference type="AlphaFoldDB" id="A0A200QCR1"/>
<organism evidence="3 4">
    <name type="scientific">Macleaya cordata</name>
    <name type="common">Five-seeded plume-poppy</name>
    <name type="synonym">Bocconia cordata</name>
    <dbReference type="NCBI Taxonomy" id="56857"/>
    <lineage>
        <taxon>Eukaryota</taxon>
        <taxon>Viridiplantae</taxon>
        <taxon>Streptophyta</taxon>
        <taxon>Embryophyta</taxon>
        <taxon>Tracheophyta</taxon>
        <taxon>Spermatophyta</taxon>
        <taxon>Magnoliopsida</taxon>
        <taxon>Ranunculales</taxon>
        <taxon>Papaveraceae</taxon>
        <taxon>Papaveroideae</taxon>
        <taxon>Macleaya</taxon>
    </lineage>
</organism>
<evidence type="ECO:0000259" key="2">
    <source>
        <dbReference type="Pfam" id="PF00462"/>
    </source>
</evidence>
<dbReference type="PROSITE" id="PS51354">
    <property type="entry name" value="GLUTAREDOXIN_2"/>
    <property type="match status" value="1"/>
</dbReference>
<dbReference type="CDD" id="cd03031">
    <property type="entry name" value="GRX_GRX_like"/>
    <property type="match status" value="1"/>
</dbReference>
<feature type="domain" description="Glutaredoxin" evidence="2">
    <location>
        <begin position="239"/>
        <end position="305"/>
    </location>
</feature>
<dbReference type="InParanoid" id="A0A200QCR1"/>
<dbReference type="SUPFAM" id="SSF52833">
    <property type="entry name" value="Thioredoxin-like"/>
    <property type="match status" value="1"/>
</dbReference>
<accession>A0A200QCR1</accession>
<dbReference type="InterPro" id="IPR002109">
    <property type="entry name" value="Glutaredoxin"/>
</dbReference>
<dbReference type="Pfam" id="PF00462">
    <property type="entry name" value="Glutaredoxin"/>
    <property type="match status" value="1"/>
</dbReference>
<dbReference type="OrthoDB" id="423313at2759"/>
<name>A0A200QCR1_MACCD</name>
<dbReference type="EMBL" id="MVGT01002338">
    <property type="protein sequence ID" value="OVA08220.1"/>
    <property type="molecule type" value="Genomic_DNA"/>
</dbReference>